<name>A0A3G8LHH9_9MOLU</name>
<dbReference type="EMBL" id="CP034044">
    <property type="protein sequence ID" value="AZG68804.1"/>
    <property type="molecule type" value="Genomic_DNA"/>
</dbReference>
<keyword evidence="3" id="KW-1185">Reference proteome</keyword>
<dbReference type="Proteomes" id="UP000275883">
    <property type="component" value="Chromosome"/>
</dbReference>
<accession>A0A502M1S9</accession>
<evidence type="ECO:0000313" key="1">
    <source>
        <dbReference type="EMBL" id="AZG68804.1"/>
    </source>
</evidence>
<gene>
    <name evidence="1" type="ORF">EGN60_02465</name>
    <name evidence="2" type="ORF">FJM01_02350</name>
</gene>
<reference evidence="2 4" key="2">
    <citation type="submission" date="2019-06" db="EMBL/GenBank/DDBJ databases">
        <title>A comparative genomics study of ostrich specific Mycoplasmas.</title>
        <authorList>
            <person name="Botes A."/>
            <person name="Nel T."/>
        </authorList>
    </citation>
    <scope>NUCLEOTIDE SEQUENCE [LARGE SCALE GENOMIC DNA]</scope>
    <source>
        <strain evidence="2 4">Ms01</strain>
    </source>
</reference>
<dbReference type="AlphaFoldDB" id="A0A3G8LHH9"/>
<protein>
    <submittedName>
        <fullName evidence="1">Uncharacterized protein</fullName>
    </submittedName>
</protein>
<organism evidence="1 3">
    <name type="scientific">Mycoplasma struthionis</name>
    <dbReference type="NCBI Taxonomy" id="538220"/>
    <lineage>
        <taxon>Bacteria</taxon>
        <taxon>Bacillati</taxon>
        <taxon>Mycoplasmatota</taxon>
        <taxon>Mollicutes</taxon>
        <taxon>Mycoplasmataceae</taxon>
        <taxon>Mycoplasma</taxon>
    </lineage>
</organism>
<evidence type="ECO:0000313" key="2">
    <source>
        <dbReference type="EMBL" id="TPI01577.1"/>
    </source>
</evidence>
<sequence length="377" mass="44205">MLPTIVNNEVIKAKPSEIWLENFYIQSNRHLYLLNWNNANQISNLTLRRLIDDNKFILEFDYANFDQAISDIKIDALINNNEIKIEKKLTSQKNRFIFSVISEKTKDLSSMTFDKIKSINFEISYLVKNKWYQVERFEYRINAIKENKVIKTNLNGTFINLMTTLNVKSIPVYNKPTLIRHHESREYISFYFKPKKFLIGLPIKEIFEFNIFKVNSNGQKDLVVNQSDVFGLNIEAKIPTEQVNGTISVLYNPWETNNKNILIDSYSYYDRKQGITFITPNHYEAKKGLMIPLKFQGNFFIQINISFGSKLKDFSVIYNEELAKPFFNLSNGLIQLKTQQINGYLTEEKYNVIKLKNIQKIISNANSINDINYLGKE</sequence>
<reference evidence="1 3" key="1">
    <citation type="submission" date="2018-11" db="EMBL/GenBank/DDBJ databases">
        <title>Genome sequence of Mycoplasma struthionis sp. nov.</title>
        <authorList>
            <person name="Spergser J."/>
        </authorList>
    </citation>
    <scope>NUCLEOTIDE SEQUENCE [LARGE SCALE GENOMIC DNA]</scope>
    <source>
        <strain evidence="1 3">237IA</strain>
    </source>
</reference>
<dbReference type="NCBIfam" id="NF045960">
    <property type="entry name" value="MHO_1580_fam"/>
    <property type="match status" value="1"/>
</dbReference>
<dbReference type="OrthoDB" id="396807at2"/>
<evidence type="ECO:0000313" key="4">
    <source>
        <dbReference type="Proteomes" id="UP000317904"/>
    </source>
</evidence>
<accession>A0A3G8LHH9</accession>
<dbReference type="RefSeq" id="WP_124724497.1">
    <property type="nucleotide sequence ID" value="NZ_CP034044.1"/>
</dbReference>
<dbReference type="KEGG" id="mstr:EGN60_02465"/>
<dbReference type="Proteomes" id="UP000317904">
    <property type="component" value="Unassembled WGS sequence"/>
</dbReference>
<dbReference type="EMBL" id="VFSY01000025">
    <property type="protein sequence ID" value="TPI01577.1"/>
    <property type="molecule type" value="Genomic_DNA"/>
</dbReference>
<proteinExistence type="predicted"/>
<evidence type="ECO:0000313" key="3">
    <source>
        <dbReference type="Proteomes" id="UP000275883"/>
    </source>
</evidence>